<evidence type="ECO:0000313" key="4">
    <source>
        <dbReference type="Proteomes" id="UP000002063"/>
    </source>
</evidence>
<dbReference type="AlphaFoldDB" id="C9RIF8"/>
<reference evidence="3" key="1">
    <citation type="submission" date="2009-10" db="EMBL/GenBank/DDBJ databases">
        <title>Complete sequence of chromosome of Methanocaldococcus vulcanius M7.</title>
        <authorList>
            <consortium name="US DOE Joint Genome Institute"/>
            <person name="Lucas S."/>
            <person name="Copeland A."/>
            <person name="Lapidus A."/>
            <person name="Glavina del Rio T."/>
            <person name="Dalin E."/>
            <person name="Tice H."/>
            <person name="Bruce D."/>
            <person name="Goodwin L."/>
            <person name="Pitluck S."/>
            <person name="Lcollab F.I."/>
            <person name="Brettin T."/>
            <person name="Detter J.C."/>
            <person name="Han C."/>
            <person name="Tapia R."/>
            <person name="Kuske C.R."/>
            <person name="Schmutz J."/>
            <person name="Larimer F."/>
            <person name="Land M."/>
            <person name="Hauser L."/>
            <person name="Kyrpides N."/>
            <person name="Ovchinikova G."/>
            <person name="Sieprawska-Lupa M."/>
            <person name="Whitman W.B."/>
            <person name="Woyke T."/>
        </authorList>
    </citation>
    <scope>NUCLEOTIDE SEQUENCE [LARGE SCALE GENOMIC DNA]</scope>
    <source>
        <strain evidence="3">M7</strain>
    </source>
</reference>
<dbReference type="Proteomes" id="UP000002063">
    <property type="component" value="Chromosome"/>
</dbReference>
<evidence type="ECO:0000259" key="2">
    <source>
        <dbReference type="Pfam" id="PF10102"/>
    </source>
</evidence>
<dbReference type="KEGG" id="mvu:Metvu_1507"/>
<feature type="domain" description="DUF2341" evidence="2">
    <location>
        <begin position="264"/>
        <end position="345"/>
    </location>
</feature>
<dbReference type="eggNOG" id="arCOG06599">
    <property type="taxonomic scope" value="Archaea"/>
</dbReference>
<dbReference type="eggNOG" id="arCOG03511">
    <property type="taxonomic scope" value="Archaea"/>
</dbReference>
<gene>
    <name evidence="3" type="ordered locus">Metvu_1507</name>
</gene>
<dbReference type="InterPro" id="IPR018765">
    <property type="entry name" value="DUF2341"/>
</dbReference>
<organism evidence="3 4">
    <name type="scientific">Methanocaldococcus vulcanius (strain ATCC 700851 / DSM 12094 / M7)</name>
    <name type="common">Methanococcus vulcanius</name>
    <dbReference type="NCBI Taxonomy" id="579137"/>
    <lineage>
        <taxon>Archaea</taxon>
        <taxon>Methanobacteriati</taxon>
        <taxon>Methanobacteriota</taxon>
        <taxon>Methanomada group</taxon>
        <taxon>Methanococci</taxon>
        <taxon>Methanococcales</taxon>
        <taxon>Methanocaldococcaceae</taxon>
        <taxon>Methanocaldococcus</taxon>
    </lineage>
</organism>
<protein>
    <recommendedName>
        <fullName evidence="2">DUF2341 domain-containing protein</fullName>
    </recommendedName>
</protein>
<accession>C9RIF8</accession>
<proteinExistence type="predicted"/>
<dbReference type="GeneID" id="8513854"/>
<dbReference type="HOGENOM" id="CLU_441897_0_0_2"/>
<dbReference type="OrthoDB" id="101984at2157"/>
<keyword evidence="4" id="KW-1185">Reference proteome</keyword>
<dbReference type="STRING" id="579137.Metvu_1507"/>
<dbReference type="RefSeq" id="WP_015733579.1">
    <property type="nucleotide sequence ID" value="NC_013407.1"/>
</dbReference>
<evidence type="ECO:0000313" key="3">
    <source>
        <dbReference type="EMBL" id="ACX73360.1"/>
    </source>
</evidence>
<keyword evidence="1" id="KW-0812">Transmembrane</keyword>
<dbReference type="EMBL" id="CP001787">
    <property type="protein sequence ID" value="ACX73360.1"/>
    <property type="molecule type" value="Genomic_DNA"/>
</dbReference>
<evidence type="ECO:0000256" key="1">
    <source>
        <dbReference type="SAM" id="Phobius"/>
    </source>
</evidence>
<feature type="transmembrane region" description="Helical" evidence="1">
    <location>
        <begin position="12"/>
        <end position="35"/>
    </location>
</feature>
<keyword evidence="1" id="KW-0472">Membrane</keyword>
<dbReference type="Pfam" id="PF10102">
    <property type="entry name" value="DUF2341"/>
    <property type="match status" value="1"/>
</dbReference>
<keyword evidence="1" id="KW-1133">Transmembrane helix</keyword>
<sequence>MIKKLTSKRGYVFTYEAIIIAFIFLSIFYIGYAVYSYNLLTGVEEKKNAEQYHKAILLKDFFIKSSSFPGKYYVDSYYRDFLNDLNIQEKTFDPLNNFSKFNGSVQFIINPNIYDDELSDYSNDLKNAGLQELNFTFGTKTFTIYSNVYNNPPTTSSLSISGDNILYFTENAYIPKITGMGFGSNFNLYGCEGDHIYFKVNSEITSASARVMTSQNNNFAQWADWKFASPIVIINQLNQSLDNYDVKVVFDSEEYIANNQMRVDCGDVRFIDENGNELNYWIEPNTINTHHTVAWVKVNLAPNEHKIIYMLYGNPNAKTTANGEKTFMFFDDFSEKKIDTTKWKYNFNNPLFLDDTYANGMPFVYLSLDYNQYNNGKDDAHIITYQIFNDHTAIRFHANFHKKYDEWAGFYELNPDGTDYNREVITNYHWGGEYLRAESSVSDEDHDSYIVLQDLSLYNTWNTYEIERNGKTSVNFIIDHDGEEIHKIIYSNIYTGELPIAFYARRFDDSTTYGYIPTNDDEKNGNISIDWVFVRPYAFPEPKVKLMASDVIFTVNGYIYEKPLNSVFRSIDITPNLKTGVNVIRILSSPLPVNFEINMENDAFYYYLTLSPRNITIMVKS</sequence>
<name>C9RIF8_METVM</name>